<evidence type="ECO:0000313" key="1">
    <source>
        <dbReference type="EMBL" id="MBF7978083.1"/>
    </source>
</evidence>
<dbReference type="EMBL" id="JADOBI010000001">
    <property type="protein sequence ID" value="MBF7978083.1"/>
    <property type="molecule type" value="Genomic_DNA"/>
</dbReference>
<dbReference type="RefSeq" id="WP_195812723.1">
    <property type="nucleotide sequence ID" value="NZ_JADOBI010000001.1"/>
</dbReference>
<dbReference type="Proteomes" id="UP000636811">
    <property type="component" value="Unassembled WGS sequence"/>
</dbReference>
<keyword evidence="2" id="KW-1185">Reference proteome</keyword>
<name>A0ABS0DYZ1_9GAMM</name>
<sequence length="106" mass="12356">MSKPISQFKPDDVVYVVKLGVQFPEFYKGTVEKVTAPQIQIKRYGSYAMPERPSVCKFYDNYPDAMAEFIREKLQPDIDKNEKQIQTLKNKIKQLQEATDLPDGFY</sequence>
<proteinExistence type="predicted"/>
<organism evidence="1 2">
    <name type="scientific">Rahnella laticis</name>
    <dbReference type="NCBI Taxonomy" id="2787622"/>
    <lineage>
        <taxon>Bacteria</taxon>
        <taxon>Pseudomonadati</taxon>
        <taxon>Pseudomonadota</taxon>
        <taxon>Gammaproteobacteria</taxon>
        <taxon>Enterobacterales</taxon>
        <taxon>Yersiniaceae</taxon>
        <taxon>Rahnella</taxon>
    </lineage>
</organism>
<accession>A0ABS0DYZ1</accession>
<reference evidence="1 2" key="1">
    <citation type="submission" date="2020-11" db="EMBL/GenBank/DDBJ databases">
        <title>Taxonomic investigation of Rahnella strains.</title>
        <authorList>
            <person name="Lee S.D."/>
        </authorList>
    </citation>
    <scope>NUCLEOTIDE SEQUENCE [LARGE SCALE GENOMIC DNA]</scope>
    <source>
        <strain evidence="1 2">SAP-17</strain>
    </source>
</reference>
<protein>
    <submittedName>
        <fullName evidence="1">Uncharacterized protein</fullName>
    </submittedName>
</protein>
<gene>
    <name evidence="1" type="ORF">IV433_01515</name>
</gene>
<comment type="caution">
    <text evidence="1">The sequence shown here is derived from an EMBL/GenBank/DDBJ whole genome shotgun (WGS) entry which is preliminary data.</text>
</comment>
<evidence type="ECO:0000313" key="2">
    <source>
        <dbReference type="Proteomes" id="UP000636811"/>
    </source>
</evidence>